<feature type="region of interest" description="Disordered" evidence="1">
    <location>
        <begin position="1"/>
        <end position="31"/>
    </location>
</feature>
<keyword evidence="2" id="KW-1133">Transmembrane helix</keyword>
<dbReference type="Proteomes" id="UP001189429">
    <property type="component" value="Unassembled WGS sequence"/>
</dbReference>
<evidence type="ECO:0000313" key="4">
    <source>
        <dbReference type="Proteomes" id="UP001189429"/>
    </source>
</evidence>
<evidence type="ECO:0000313" key="3">
    <source>
        <dbReference type="EMBL" id="CAK0890380.1"/>
    </source>
</evidence>
<dbReference type="EMBL" id="CAUYUJ010019344">
    <property type="protein sequence ID" value="CAK0890380.1"/>
    <property type="molecule type" value="Genomic_DNA"/>
</dbReference>
<sequence length="373" mass="39500">VRLHDSRDPQMSGEPHMAPPRGAGKLAAAPEPSPRRALGLVAAAGLVAMVCLALVAAAHGGRGRGHGGRGRGRAGRAGAEVRPEAAVPPPPPSVTGACDAAQLERSLCPLRSLFVDLEVLGVSAANIMEVGSGFLSAADERLVRDTVAQVFLEVSSILQSRAAPVALALDQIDLSAEEKDAALLHLALLSDPDVRGFGLEVARAIRESPSPEPDYLRSHIQERLVPRLRELGAFEAAVVPDRLVTLWGQGREWSMTLDPVNIRSMESVSGKFVNSFQPKKGPAAKQKVEAVRDAALEMAKSLLDFLLLCINDMGPAFSTDIGDTMAVAGDAPLSWPCELDAEMDTNYDFDKGLICPLKFGAQGLDAMRVLSQS</sequence>
<evidence type="ECO:0000256" key="2">
    <source>
        <dbReference type="SAM" id="Phobius"/>
    </source>
</evidence>
<name>A0ABN9WUD0_9DINO</name>
<organism evidence="3 4">
    <name type="scientific">Prorocentrum cordatum</name>
    <dbReference type="NCBI Taxonomy" id="2364126"/>
    <lineage>
        <taxon>Eukaryota</taxon>
        <taxon>Sar</taxon>
        <taxon>Alveolata</taxon>
        <taxon>Dinophyceae</taxon>
        <taxon>Prorocentrales</taxon>
        <taxon>Prorocentraceae</taxon>
        <taxon>Prorocentrum</taxon>
    </lineage>
</organism>
<protein>
    <submittedName>
        <fullName evidence="3">Uncharacterized protein</fullName>
    </submittedName>
</protein>
<keyword evidence="2" id="KW-0472">Membrane</keyword>
<feature type="transmembrane region" description="Helical" evidence="2">
    <location>
        <begin position="37"/>
        <end position="59"/>
    </location>
</feature>
<feature type="region of interest" description="Disordered" evidence="1">
    <location>
        <begin position="60"/>
        <end position="93"/>
    </location>
</feature>
<evidence type="ECO:0000256" key="1">
    <source>
        <dbReference type="SAM" id="MobiDB-lite"/>
    </source>
</evidence>
<proteinExistence type="predicted"/>
<reference evidence="3" key="1">
    <citation type="submission" date="2023-10" db="EMBL/GenBank/DDBJ databases">
        <authorList>
            <person name="Chen Y."/>
            <person name="Shah S."/>
            <person name="Dougan E. K."/>
            <person name="Thang M."/>
            <person name="Chan C."/>
        </authorList>
    </citation>
    <scope>NUCLEOTIDE SEQUENCE [LARGE SCALE GENOMIC DNA]</scope>
</reference>
<comment type="caution">
    <text evidence="3">The sequence shown here is derived from an EMBL/GenBank/DDBJ whole genome shotgun (WGS) entry which is preliminary data.</text>
</comment>
<feature type="non-terminal residue" evidence="3">
    <location>
        <position position="1"/>
    </location>
</feature>
<keyword evidence="2" id="KW-0812">Transmembrane</keyword>
<keyword evidence="4" id="KW-1185">Reference proteome</keyword>
<gene>
    <name evidence="3" type="ORF">PCOR1329_LOCUS70639</name>
</gene>
<feature type="compositionally biased region" description="Basic residues" evidence="1">
    <location>
        <begin position="61"/>
        <end position="74"/>
    </location>
</feature>
<accession>A0ABN9WUD0</accession>